<sequence length="230" mass="26138">MSTIAQLGVPTDAFALRETLPRVPDVAVEAERVVAHDEGRVMPFVWAAGEDLDAFEDALAADPSVENERRLTDLTDGRFYQMEWVESVEVLLHSMTEHGAAVLKARGRDRRWHLRILFPDREAVSQTHDFCRDRDLDVDVEQIHELENRDEQGQYGLTAQQYEAVTTALETGYYEVPRDTSARDLADELAISHQALSERLRRGHGNLVANVLTVKAVEDDRDRTREQTVE</sequence>
<evidence type="ECO:0000259" key="3">
    <source>
        <dbReference type="Pfam" id="PF04967"/>
    </source>
</evidence>
<dbReference type="PANTHER" id="PTHR34236:SF1">
    <property type="entry name" value="DIMETHYL SULFOXIDE REDUCTASE TRANSCRIPTIONAL ACTIVATOR"/>
    <property type="match status" value="1"/>
</dbReference>
<evidence type="ECO:0000256" key="1">
    <source>
        <dbReference type="ARBA" id="ARBA00023015"/>
    </source>
</evidence>
<organism evidence="5 6">
    <name type="scientific">Halorussus aquaticus</name>
    <dbReference type="NCBI Taxonomy" id="2953748"/>
    <lineage>
        <taxon>Archaea</taxon>
        <taxon>Methanobacteriati</taxon>
        <taxon>Methanobacteriota</taxon>
        <taxon>Stenosarchaea group</taxon>
        <taxon>Halobacteria</taxon>
        <taxon>Halobacteriales</taxon>
        <taxon>Haladaptataceae</taxon>
        <taxon>Halorussus</taxon>
    </lineage>
</organism>
<dbReference type="Proteomes" id="UP001595945">
    <property type="component" value="Unassembled WGS sequence"/>
</dbReference>
<dbReference type="RefSeq" id="WP_254268435.1">
    <property type="nucleotide sequence ID" value="NZ_CP100400.1"/>
</dbReference>
<gene>
    <name evidence="5" type="ORF">ACFO9K_16910</name>
</gene>
<evidence type="ECO:0000256" key="2">
    <source>
        <dbReference type="ARBA" id="ARBA00023163"/>
    </source>
</evidence>
<dbReference type="InterPro" id="IPR007050">
    <property type="entry name" value="HTH_bacterioopsin"/>
</dbReference>
<dbReference type="Pfam" id="PF15915">
    <property type="entry name" value="BAT"/>
    <property type="match status" value="1"/>
</dbReference>
<evidence type="ECO:0000259" key="4">
    <source>
        <dbReference type="Pfam" id="PF15915"/>
    </source>
</evidence>
<evidence type="ECO:0000313" key="5">
    <source>
        <dbReference type="EMBL" id="MFC4825939.1"/>
    </source>
</evidence>
<accession>A0ABD5Q5H6</accession>
<protein>
    <submittedName>
        <fullName evidence="5">Bacterio-opsin activator domain-containing protein</fullName>
    </submittedName>
</protein>
<dbReference type="EMBL" id="JBHSHT010000002">
    <property type="protein sequence ID" value="MFC4825939.1"/>
    <property type="molecule type" value="Genomic_DNA"/>
</dbReference>
<keyword evidence="1" id="KW-0805">Transcription regulation</keyword>
<comment type="caution">
    <text evidence="5">The sequence shown here is derived from an EMBL/GenBank/DDBJ whole genome shotgun (WGS) entry which is preliminary data.</text>
</comment>
<feature type="domain" description="HTH bat-type" evidence="3">
    <location>
        <begin position="157"/>
        <end position="208"/>
    </location>
</feature>
<dbReference type="GeneID" id="73043333"/>
<name>A0ABD5Q5H6_9EURY</name>
<feature type="domain" description="Bacterioopsin transcriptional activator GAF and HTH associated" evidence="4">
    <location>
        <begin position="19"/>
        <end position="153"/>
    </location>
</feature>
<dbReference type="Pfam" id="PF04967">
    <property type="entry name" value="HTH_10"/>
    <property type="match status" value="1"/>
</dbReference>
<evidence type="ECO:0000313" key="6">
    <source>
        <dbReference type="Proteomes" id="UP001595945"/>
    </source>
</evidence>
<keyword evidence="2" id="KW-0804">Transcription</keyword>
<reference evidence="5 6" key="1">
    <citation type="journal article" date="2019" name="Int. J. Syst. Evol. Microbiol.">
        <title>The Global Catalogue of Microorganisms (GCM) 10K type strain sequencing project: providing services to taxonomists for standard genome sequencing and annotation.</title>
        <authorList>
            <consortium name="The Broad Institute Genomics Platform"/>
            <consortium name="The Broad Institute Genome Sequencing Center for Infectious Disease"/>
            <person name="Wu L."/>
            <person name="Ma J."/>
        </authorList>
    </citation>
    <scope>NUCLEOTIDE SEQUENCE [LARGE SCALE GENOMIC DNA]</scope>
    <source>
        <strain evidence="5 6">XZYJ18</strain>
    </source>
</reference>
<dbReference type="PANTHER" id="PTHR34236">
    <property type="entry name" value="DIMETHYL SULFOXIDE REDUCTASE TRANSCRIPTIONAL ACTIVATOR"/>
    <property type="match status" value="1"/>
</dbReference>
<proteinExistence type="predicted"/>
<keyword evidence="6" id="KW-1185">Reference proteome</keyword>
<dbReference type="AlphaFoldDB" id="A0ABD5Q5H6"/>
<dbReference type="InterPro" id="IPR031803">
    <property type="entry name" value="BAT_GAF/HTH-assoc"/>
</dbReference>